<name>A0A1Q8YD08_9BURK</name>
<dbReference type="AlphaFoldDB" id="A0A1Q8YD08"/>
<gene>
    <name evidence="1" type="primary">vapD</name>
    <name evidence="1" type="ORF">BLL52_1936</name>
</gene>
<accession>A0A1Q8YD08</accession>
<organism evidence="1 2">
    <name type="scientific">Rhodoferax antarcticus ANT.BR</name>
    <dbReference type="NCBI Taxonomy" id="1111071"/>
    <lineage>
        <taxon>Bacteria</taxon>
        <taxon>Pseudomonadati</taxon>
        <taxon>Pseudomonadota</taxon>
        <taxon>Betaproteobacteria</taxon>
        <taxon>Burkholderiales</taxon>
        <taxon>Comamonadaceae</taxon>
        <taxon>Rhodoferax</taxon>
    </lineage>
</organism>
<reference evidence="1 2" key="1">
    <citation type="submission" date="2017-01" db="EMBL/GenBank/DDBJ databases">
        <title>Genome sequence of Rhodoferax antarcticus ANT.BR, a psychrophilic purple nonsulfur bacterium from an Antarctic microbial mat.</title>
        <authorList>
            <person name="Baker J."/>
            <person name="Riester C."/>
            <person name="Skinner B."/>
            <person name="Newell A."/>
            <person name="Swingley W."/>
            <person name="Madigan M."/>
            <person name="Jung D."/>
            <person name="Asao M."/>
            <person name="Chen M."/>
            <person name="Loughlin P."/>
            <person name="Pan H."/>
            <person name="Lin S."/>
            <person name="Li N."/>
            <person name="Shaw J."/>
            <person name="Prado M."/>
            <person name="Sherman C."/>
            <person name="Li X."/>
            <person name="Tang J."/>
            <person name="Blankenship R."/>
            <person name="Zhao T."/>
            <person name="Touchman J."/>
            <person name="Sattley M."/>
        </authorList>
    </citation>
    <scope>NUCLEOTIDE SEQUENCE [LARGE SCALE GENOMIC DNA]</scope>
    <source>
        <strain evidence="1 2">ANT.BR</strain>
    </source>
</reference>
<evidence type="ECO:0000313" key="2">
    <source>
        <dbReference type="Proteomes" id="UP000185911"/>
    </source>
</evidence>
<comment type="caution">
    <text evidence="1">The sequence shown here is derived from an EMBL/GenBank/DDBJ whole genome shotgun (WGS) entry which is preliminary data.</text>
</comment>
<proteinExistence type="predicted"/>
<sequence length="52" mass="5832">MTQARAAFERRIEGLRKQLIDAGLTAEKVNEIIGEQTFSLENVTQTSIPLDK</sequence>
<keyword evidence="2" id="KW-1185">Reference proteome</keyword>
<dbReference type="EMBL" id="MSYM01000013">
    <property type="protein sequence ID" value="OLP05710.1"/>
    <property type="molecule type" value="Genomic_DNA"/>
</dbReference>
<evidence type="ECO:0000313" key="1">
    <source>
        <dbReference type="EMBL" id="OLP05710.1"/>
    </source>
</evidence>
<protein>
    <submittedName>
        <fullName evidence="1">Virulence-associated protein D</fullName>
    </submittedName>
</protein>
<dbReference type="Proteomes" id="UP000185911">
    <property type="component" value="Unassembled WGS sequence"/>
</dbReference>